<evidence type="ECO:0000313" key="2">
    <source>
        <dbReference type="Proteomes" id="UP000281553"/>
    </source>
</evidence>
<name>A0A3P7N4X9_DIBLA</name>
<protein>
    <submittedName>
        <fullName evidence="1">Uncharacterized protein</fullName>
    </submittedName>
</protein>
<proteinExistence type="predicted"/>
<gene>
    <name evidence="1" type="ORF">DILT_LOCUS17320</name>
</gene>
<dbReference type="Gene3D" id="1.20.1230.10">
    <property type="entry name" value="Phospholipase C beta, distal C-terminal domain"/>
    <property type="match status" value="1"/>
</dbReference>
<organism evidence="1 2">
    <name type="scientific">Dibothriocephalus latus</name>
    <name type="common">Fish tapeworm</name>
    <name type="synonym">Diphyllobothrium latum</name>
    <dbReference type="NCBI Taxonomy" id="60516"/>
    <lineage>
        <taxon>Eukaryota</taxon>
        <taxon>Metazoa</taxon>
        <taxon>Spiralia</taxon>
        <taxon>Lophotrochozoa</taxon>
        <taxon>Platyhelminthes</taxon>
        <taxon>Cestoda</taxon>
        <taxon>Eucestoda</taxon>
        <taxon>Diphyllobothriidea</taxon>
        <taxon>Diphyllobothriidae</taxon>
        <taxon>Dibothriocephalus</taxon>
    </lineage>
</organism>
<dbReference type="InterPro" id="IPR042531">
    <property type="entry name" value="PLC-beta_C_sf"/>
</dbReference>
<keyword evidence="2" id="KW-1185">Reference proteome</keyword>
<evidence type="ECO:0000313" key="1">
    <source>
        <dbReference type="EMBL" id="VDN37444.1"/>
    </source>
</evidence>
<dbReference type="AlphaFoldDB" id="A0A3P7N4X9"/>
<dbReference type="Proteomes" id="UP000281553">
    <property type="component" value="Unassembled WGS sequence"/>
</dbReference>
<dbReference type="EMBL" id="UYRU01090910">
    <property type="protein sequence ID" value="VDN37444.1"/>
    <property type="molecule type" value="Genomic_DNA"/>
</dbReference>
<sequence>MESASQLYQPIDNKELFRSCRKDPKFPGISLGMLRNDKNYRKLVKKQAKDLELLRRRHEKEASTMLRAHTILTDKLNAAHAKASAGQKAAAQKYVVFY</sequence>
<reference evidence="1 2" key="1">
    <citation type="submission" date="2018-11" db="EMBL/GenBank/DDBJ databases">
        <authorList>
            <consortium name="Pathogen Informatics"/>
        </authorList>
    </citation>
    <scope>NUCLEOTIDE SEQUENCE [LARGE SCALE GENOMIC DNA]</scope>
</reference>
<dbReference type="SUPFAM" id="SSF69989">
    <property type="entry name" value="C-terminal domain of PLC-beta"/>
    <property type="match status" value="1"/>
</dbReference>
<accession>A0A3P7N4X9</accession>
<dbReference type="OrthoDB" id="269822at2759"/>